<dbReference type="InterPro" id="IPR021997">
    <property type="entry name" value="SporV_AA"/>
</dbReference>
<dbReference type="InterPro" id="IPR038548">
    <property type="entry name" value="SporV_AA_N_sf"/>
</dbReference>
<keyword evidence="1" id="KW-1133">Transmembrane helix</keyword>
<dbReference type="RefSeq" id="WP_132025907.1">
    <property type="nucleotide sequence ID" value="NZ_CP068564.1"/>
</dbReference>
<sequence>MDKKQVYLNIETKYSVDLNTHVYVRDIGKVYCDDEVIKKKVEDICIYKGSDKEEYDYISGTEITNKILNKVNNIDINIIGGPDVLLEIKSQENSNKIFKIFKVTIIAIILFLGASMAIINFYEDVNMGATMEKIYYIFTGEKTQNPKILTIPFSLGIGLGMFTFFSRIFSFSKRRRQEPGPMEVELYLYDKDLEEYILNELKQKKK</sequence>
<protein>
    <submittedName>
        <fullName evidence="3">Stage V sporulation protein AA</fullName>
    </submittedName>
</protein>
<comment type="caution">
    <text evidence="3">The sequence shown here is derived from an EMBL/GenBank/DDBJ whole genome shotgun (WGS) entry which is preliminary data.</text>
</comment>
<dbReference type="Proteomes" id="UP000294567">
    <property type="component" value="Unassembled WGS sequence"/>
</dbReference>
<dbReference type="EMBL" id="SMAE01000002">
    <property type="protein sequence ID" value="TCS91225.1"/>
    <property type="molecule type" value="Genomic_DNA"/>
</dbReference>
<name>A0A4R3L032_9FIRM</name>
<keyword evidence="1" id="KW-0472">Membrane</keyword>
<dbReference type="Gene3D" id="2.60.480.10">
    <property type="entry name" value="eubacterium ventriosum atcc domain"/>
    <property type="match status" value="1"/>
</dbReference>
<reference evidence="3 4" key="1">
    <citation type="submission" date="2019-03" db="EMBL/GenBank/DDBJ databases">
        <title>Genomic Encyclopedia of Type Strains, Phase IV (KMG-IV): sequencing the most valuable type-strain genomes for metagenomic binning, comparative biology and taxonomic classification.</title>
        <authorList>
            <person name="Goeker M."/>
        </authorList>
    </citation>
    <scope>NUCLEOTIDE SEQUENCE [LARGE SCALE GENOMIC DNA]</scope>
    <source>
        <strain evidence="3 4">DSM 26752</strain>
    </source>
</reference>
<keyword evidence="4" id="KW-1185">Reference proteome</keyword>
<keyword evidence="1" id="KW-0812">Transmembrane</keyword>
<evidence type="ECO:0000313" key="3">
    <source>
        <dbReference type="EMBL" id="TCS91225.1"/>
    </source>
</evidence>
<accession>A0A4R3L032</accession>
<evidence type="ECO:0000313" key="4">
    <source>
        <dbReference type="Proteomes" id="UP000294567"/>
    </source>
</evidence>
<dbReference type="Pfam" id="PF12164">
    <property type="entry name" value="SporV_AA"/>
    <property type="match status" value="1"/>
</dbReference>
<evidence type="ECO:0000256" key="1">
    <source>
        <dbReference type="SAM" id="Phobius"/>
    </source>
</evidence>
<feature type="transmembrane region" description="Helical" evidence="1">
    <location>
        <begin position="148"/>
        <end position="169"/>
    </location>
</feature>
<evidence type="ECO:0000259" key="2">
    <source>
        <dbReference type="Pfam" id="PF12164"/>
    </source>
</evidence>
<dbReference type="OrthoDB" id="9782754at2"/>
<organism evidence="3 4">
    <name type="scientific">Keratinibaculum paraultunense</name>
    <dbReference type="NCBI Taxonomy" id="1278232"/>
    <lineage>
        <taxon>Bacteria</taxon>
        <taxon>Bacillati</taxon>
        <taxon>Bacillota</taxon>
        <taxon>Tissierellia</taxon>
        <taxon>Tissierellales</taxon>
        <taxon>Tepidimicrobiaceae</taxon>
        <taxon>Keratinibaculum</taxon>
    </lineage>
</organism>
<gene>
    <name evidence="3" type="ORF">EDD65_102157</name>
</gene>
<proteinExistence type="predicted"/>
<feature type="domain" description="Stage V sporulation protein AA" evidence="2">
    <location>
        <begin position="4"/>
        <end position="91"/>
    </location>
</feature>
<feature type="transmembrane region" description="Helical" evidence="1">
    <location>
        <begin position="100"/>
        <end position="122"/>
    </location>
</feature>
<dbReference type="AlphaFoldDB" id="A0A4R3L032"/>